<evidence type="ECO:0000259" key="1">
    <source>
        <dbReference type="Pfam" id="PF10057"/>
    </source>
</evidence>
<protein>
    <submittedName>
        <fullName evidence="2">Unannotated protein</fullName>
    </submittedName>
</protein>
<gene>
    <name evidence="2" type="ORF">UFOPK3564_00117</name>
</gene>
<dbReference type="AlphaFoldDB" id="A0A6J7FIU4"/>
<dbReference type="InterPro" id="IPR018745">
    <property type="entry name" value="MpsC"/>
</dbReference>
<evidence type="ECO:0000313" key="2">
    <source>
        <dbReference type="EMBL" id="CAB4892800.1"/>
    </source>
</evidence>
<name>A0A6J7FIU4_9ZZZZ</name>
<sequence>MSESRQTDFQALSTEIAQIYKTHYGRGPTKITAAYMGDAVVCLLEDVNLPAQTALLNRGKTDLAQAIHAELQLGMADAMSETVQRITGRTVRTYVPGFNATGNATTDVFFLEPVAAA</sequence>
<proteinExistence type="predicted"/>
<organism evidence="2">
    <name type="scientific">freshwater metagenome</name>
    <dbReference type="NCBI Taxonomy" id="449393"/>
    <lineage>
        <taxon>unclassified sequences</taxon>
        <taxon>metagenomes</taxon>
        <taxon>ecological metagenomes</taxon>
    </lineage>
</organism>
<dbReference type="Pfam" id="PF10057">
    <property type="entry name" value="MpsC"/>
    <property type="match status" value="1"/>
</dbReference>
<dbReference type="EMBL" id="CAFBMK010000004">
    <property type="protein sequence ID" value="CAB4892800.1"/>
    <property type="molecule type" value="Genomic_DNA"/>
</dbReference>
<accession>A0A6J7FIU4</accession>
<feature type="domain" description="Na+-translocating membrane potential-generating system MpsC" evidence="1">
    <location>
        <begin position="10"/>
        <end position="111"/>
    </location>
</feature>
<reference evidence="2" key="1">
    <citation type="submission" date="2020-05" db="EMBL/GenBank/DDBJ databases">
        <authorList>
            <person name="Chiriac C."/>
            <person name="Salcher M."/>
            <person name="Ghai R."/>
            <person name="Kavagutti S V."/>
        </authorList>
    </citation>
    <scope>NUCLEOTIDE SEQUENCE</scope>
</reference>